<comment type="cofactor">
    <cofactor evidence="5">
        <name>Co(2+)</name>
        <dbReference type="ChEBI" id="CHEBI:48828"/>
    </cofactor>
    <cofactor evidence="5">
        <name>Zn(2+)</name>
        <dbReference type="ChEBI" id="CHEBI:29105"/>
    </cofactor>
    <cofactor evidence="5">
        <name>Mn(2+)</name>
        <dbReference type="ChEBI" id="CHEBI:29035"/>
    </cofactor>
    <cofactor evidence="5">
        <name>Fe(2+)</name>
        <dbReference type="ChEBI" id="CHEBI:29033"/>
    </cofactor>
    <text evidence="5">Binds 2 divalent metal cations per subunit. Has a high-affinity and a low affinity metal-binding site. The true nature of the physiological cofactor is under debate. The enzyme is active with cobalt, zinc, manganese or divalent iron ions. Most likely, methionine aminopeptidases function as mononuclear Fe(2+)-metalloproteases under physiological conditions, and the catalytically relevant metal-binding site has been assigned to the histidine-containing high-affinity site.</text>
</comment>
<evidence type="ECO:0000256" key="5">
    <source>
        <dbReference type="HAMAP-Rule" id="MF_03174"/>
    </source>
</evidence>
<feature type="binding site" evidence="5">
    <location>
        <position position="321"/>
    </location>
    <ligand>
        <name>a divalent metal cation</name>
        <dbReference type="ChEBI" id="CHEBI:60240"/>
        <label>2</label>
        <note>catalytic</note>
    </ligand>
</feature>
<evidence type="ECO:0000259" key="8">
    <source>
        <dbReference type="Pfam" id="PF00557"/>
    </source>
</evidence>
<protein>
    <recommendedName>
        <fullName evidence="6">Methionine aminopeptidase</fullName>
        <ecNumber evidence="6">3.4.11.18</ecNumber>
    </recommendedName>
</protein>
<gene>
    <name evidence="9" type="ORF">MCOM1403_LOCUS4911</name>
</gene>
<keyword evidence="4 5" id="KW-0378">Hydrolase</keyword>
<dbReference type="PANTHER" id="PTHR43330">
    <property type="entry name" value="METHIONINE AMINOPEPTIDASE"/>
    <property type="match status" value="1"/>
</dbReference>
<dbReference type="Pfam" id="PF00557">
    <property type="entry name" value="Peptidase_M24"/>
    <property type="match status" value="1"/>
</dbReference>
<dbReference type="EC" id="3.4.11.18" evidence="6"/>
<feature type="binding site" evidence="5">
    <location>
        <position position="289"/>
    </location>
    <ligand>
        <name>a divalent metal cation</name>
        <dbReference type="ChEBI" id="CHEBI:60240"/>
        <label>2</label>
        <note>catalytic</note>
    </ligand>
</feature>
<dbReference type="InterPro" id="IPR000994">
    <property type="entry name" value="Pept_M24"/>
</dbReference>
<evidence type="ECO:0000256" key="6">
    <source>
        <dbReference type="RuleBase" id="RU003653"/>
    </source>
</evidence>
<dbReference type="EMBL" id="HBEQ01006214">
    <property type="protein sequence ID" value="CAD8517485.1"/>
    <property type="molecule type" value="Transcribed_RNA"/>
</dbReference>
<comment type="catalytic activity">
    <reaction evidence="5 6">
        <text>Release of N-terminal amino acids, preferentially methionine, from peptides and arylamides.</text>
        <dbReference type="EC" id="3.4.11.18"/>
    </reaction>
</comment>
<feature type="binding site" evidence="5">
    <location>
        <position position="226"/>
    </location>
    <ligand>
        <name>a divalent metal cation</name>
        <dbReference type="ChEBI" id="CHEBI:60240"/>
        <label>1</label>
    </ligand>
</feature>
<dbReference type="PRINTS" id="PR00599">
    <property type="entry name" value="MAPEPTIDASE"/>
</dbReference>
<dbReference type="Gene3D" id="3.90.230.10">
    <property type="entry name" value="Creatinase/methionine aminopeptidase superfamily"/>
    <property type="match status" value="1"/>
</dbReference>
<proteinExistence type="inferred from homology"/>
<comment type="function">
    <text evidence="6">Cotranslationally removes the N-terminal methionine from nascent proteins. The N-terminal methionine is often cleaved when the second residue in the primary sequence is small and uncharged (Met-Ala-, Cys, Gly, Pro, Ser, Thr, or Val).</text>
</comment>
<feature type="binding site" evidence="5">
    <location>
        <position position="226"/>
    </location>
    <ligand>
        <name>a divalent metal cation</name>
        <dbReference type="ChEBI" id="CHEBI:60240"/>
        <label>2</label>
        <note>catalytic</note>
    </ligand>
</feature>
<dbReference type="InterPro" id="IPR001714">
    <property type="entry name" value="Pept_M24_MAP"/>
</dbReference>
<feature type="binding site" evidence="5">
    <location>
        <position position="296"/>
    </location>
    <ligand>
        <name>substrate</name>
    </ligand>
</feature>
<dbReference type="InterPro" id="IPR002467">
    <property type="entry name" value="Pept_M24A_MAP1"/>
</dbReference>
<evidence type="ECO:0000256" key="4">
    <source>
        <dbReference type="ARBA" id="ARBA00022801"/>
    </source>
</evidence>
<dbReference type="AlphaFoldDB" id="A0A7S0ICB4"/>
<dbReference type="GO" id="GO:0006508">
    <property type="term" value="P:proteolysis"/>
    <property type="evidence" value="ECO:0007669"/>
    <property type="project" value="UniProtKB-KW"/>
</dbReference>
<sequence length="384" mass="41327">MACLSVASLARPFSSRVSSASCRAAVVAGGQRASLLGASQPRWALAATSTALRRRANRGFLTVEAKKKGFAELLGDIVPKDEDYNGRPRLEKGKVSAKQHVPNSIPKPPYADTGHLPPMNEDPQIHDAEGEEKMRAAGLLAAQVLDYAETIIKPGVTTDFIDQKVHKMIIDAGAYPSPLNYGGVPKSVCTSLNECICHGIPDTTELREGDIINVDVTVYLDGYHGDTSRTVCVGKVTDEVRRLVDVTEKSLAEAIKICKPGTAVRKIGATIHAIADEAGFGVVEKFVGHGVGEEFHSGPTVRHHRNNDPGVLVKGQTFTIEPMLTIGRTADRMWRDGWTAVTADGKWTAQCEHTLLITDDGVEILTASPMKKTERFPAKEATAA</sequence>
<dbReference type="SUPFAM" id="SSF55920">
    <property type="entry name" value="Creatinase/aminopeptidase"/>
    <property type="match status" value="1"/>
</dbReference>
<feature type="binding site" evidence="5">
    <location>
        <position position="198"/>
    </location>
    <ligand>
        <name>substrate</name>
    </ligand>
</feature>
<dbReference type="PROSITE" id="PS00680">
    <property type="entry name" value="MAP_1"/>
    <property type="match status" value="1"/>
</dbReference>
<dbReference type="PANTHER" id="PTHR43330:SF8">
    <property type="entry name" value="METHIONINE AMINOPEPTIDASE 1D, MITOCHONDRIAL"/>
    <property type="match status" value="1"/>
</dbReference>
<keyword evidence="1 5" id="KW-0031">Aminopeptidase</keyword>
<feature type="domain" description="Peptidase M24" evidence="8">
    <location>
        <begin position="132"/>
        <end position="359"/>
    </location>
</feature>
<feature type="binding site" evidence="5">
    <location>
        <position position="215"/>
    </location>
    <ligand>
        <name>a divalent metal cation</name>
        <dbReference type="ChEBI" id="CHEBI:60240"/>
        <label>1</label>
    </ligand>
</feature>
<dbReference type="GO" id="GO:0070006">
    <property type="term" value="F:metalloaminopeptidase activity"/>
    <property type="evidence" value="ECO:0007669"/>
    <property type="project" value="UniProtKB-UniRule"/>
</dbReference>
<name>A0A7S0ICB4_MICPS</name>
<comment type="similarity">
    <text evidence="5">Belongs to the peptidase M24A family. Methionine aminopeptidase type 1 subfamily.</text>
</comment>
<dbReference type="GO" id="GO:0004239">
    <property type="term" value="F:initiator methionyl aminopeptidase activity"/>
    <property type="evidence" value="ECO:0007669"/>
    <property type="project" value="UniProtKB-UniRule"/>
</dbReference>
<feature type="binding site" evidence="5">
    <location>
        <position position="352"/>
    </location>
    <ligand>
        <name>a divalent metal cation</name>
        <dbReference type="ChEBI" id="CHEBI:60240"/>
        <label>2</label>
        <note>catalytic</note>
    </ligand>
</feature>
<dbReference type="GO" id="GO:0046872">
    <property type="term" value="F:metal ion binding"/>
    <property type="evidence" value="ECO:0007669"/>
    <property type="project" value="UniProtKB-UniRule"/>
</dbReference>
<accession>A0A7S0ICB4</accession>
<reference evidence="9" key="1">
    <citation type="submission" date="2021-01" db="EMBL/GenBank/DDBJ databases">
        <authorList>
            <person name="Corre E."/>
            <person name="Pelletier E."/>
            <person name="Niang G."/>
            <person name="Scheremetjew M."/>
            <person name="Finn R."/>
            <person name="Kale V."/>
            <person name="Holt S."/>
            <person name="Cochrane G."/>
            <person name="Meng A."/>
            <person name="Brown T."/>
            <person name="Cohen L."/>
        </authorList>
    </citation>
    <scope>NUCLEOTIDE SEQUENCE</scope>
    <source>
        <strain evidence="9">CCMP1723</strain>
    </source>
</reference>
<dbReference type="NCBIfam" id="TIGR00500">
    <property type="entry name" value="met_pdase_I"/>
    <property type="match status" value="1"/>
</dbReference>
<evidence type="ECO:0000256" key="2">
    <source>
        <dbReference type="ARBA" id="ARBA00022670"/>
    </source>
</evidence>
<evidence type="ECO:0000256" key="7">
    <source>
        <dbReference type="SAM" id="MobiDB-lite"/>
    </source>
</evidence>
<dbReference type="HAMAP" id="MF_01974">
    <property type="entry name" value="MetAP_1"/>
    <property type="match status" value="1"/>
</dbReference>
<organism evidence="9">
    <name type="scientific">Micromonas pusilla</name>
    <name type="common">Picoplanktonic green alga</name>
    <name type="synonym">Chromulina pusilla</name>
    <dbReference type="NCBI Taxonomy" id="38833"/>
    <lineage>
        <taxon>Eukaryota</taxon>
        <taxon>Viridiplantae</taxon>
        <taxon>Chlorophyta</taxon>
        <taxon>Mamiellophyceae</taxon>
        <taxon>Mamiellales</taxon>
        <taxon>Mamiellaceae</taxon>
        <taxon>Micromonas</taxon>
    </lineage>
</organism>
<keyword evidence="2 5" id="KW-0645">Protease</keyword>
<dbReference type="InterPro" id="IPR036005">
    <property type="entry name" value="Creatinase/aminopeptidase-like"/>
</dbReference>
<dbReference type="CDD" id="cd01086">
    <property type="entry name" value="MetAP1"/>
    <property type="match status" value="1"/>
</dbReference>
<feature type="region of interest" description="Disordered" evidence="7">
    <location>
        <begin position="93"/>
        <end position="125"/>
    </location>
</feature>
<evidence type="ECO:0000256" key="3">
    <source>
        <dbReference type="ARBA" id="ARBA00022723"/>
    </source>
</evidence>
<keyword evidence="3 5" id="KW-0479">Metal-binding</keyword>
<feature type="binding site" evidence="5">
    <location>
        <position position="352"/>
    </location>
    <ligand>
        <name>a divalent metal cation</name>
        <dbReference type="ChEBI" id="CHEBI:60240"/>
        <label>1</label>
    </ligand>
</feature>
<evidence type="ECO:0000256" key="1">
    <source>
        <dbReference type="ARBA" id="ARBA00022438"/>
    </source>
</evidence>
<evidence type="ECO:0000313" key="9">
    <source>
        <dbReference type="EMBL" id="CAD8517485.1"/>
    </source>
</evidence>